<accession>A0A2G9C8F8</accession>
<dbReference type="PANTHER" id="PTHR35802:SF1">
    <property type="entry name" value="PROTEASE SYNTHASE AND SPORULATION PROTEIN PAI 2"/>
    <property type="match status" value="1"/>
</dbReference>
<dbReference type="Proteomes" id="UP000231501">
    <property type="component" value="Unassembled WGS sequence"/>
</dbReference>
<protein>
    <submittedName>
        <fullName evidence="1">Negative transcriptional regulator</fullName>
    </submittedName>
</protein>
<dbReference type="InterPro" id="IPR012349">
    <property type="entry name" value="Split_barrel_FMN-bd"/>
</dbReference>
<dbReference type="PIRSF" id="PIRSF010372">
    <property type="entry name" value="PaiB"/>
    <property type="match status" value="1"/>
</dbReference>
<dbReference type="InterPro" id="IPR007396">
    <property type="entry name" value="TR_PAI2-type"/>
</dbReference>
<dbReference type="PANTHER" id="PTHR35802">
    <property type="entry name" value="PROTEASE SYNTHASE AND SPORULATION PROTEIN PAI 2"/>
    <property type="match status" value="1"/>
</dbReference>
<dbReference type="Pfam" id="PF04299">
    <property type="entry name" value="FMN_bind_2"/>
    <property type="match status" value="1"/>
</dbReference>
<proteinExistence type="predicted"/>
<name>A0A2G9C8F8_9BURK</name>
<dbReference type="AlphaFoldDB" id="A0A2G9C8F8"/>
<reference evidence="1 2" key="1">
    <citation type="submission" date="2017-11" db="EMBL/GenBank/DDBJ databases">
        <title>Draft genome sequence of Mitsuaria sp. HWN-4.</title>
        <authorList>
            <person name="Gundlapally S.R."/>
        </authorList>
    </citation>
    <scope>NUCLEOTIDE SEQUENCE [LARGE SCALE GENOMIC DNA]</scope>
    <source>
        <strain evidence="1 2">HWN-4</strain>
    </source>
</reference>
<keyword evidence="2" id="KW-1185">Reference proteome</keyword>
<dbReference type="SUPFAM" id="SSF50475">
    <property type="entry name" value="FMN-binding split barrel"/>
    <property type="match status" value="1"/>
</dbReference>
<dbReference type="Gene3D" id="2.30.110.10">
    <property type="entry name" value="Electron Transport, Fmn-binding Protein, Chain A"/>
    <property type="match status" value="1"/>
</dbReference>
<dbReference type="EMBL" id="PEOG01000032">
    <property type="protein sequence ID" value="PIM52720.1"/>
    <property type="molecule type" value="Genomic_DNA"/>
</dbReference>
<gene>
    <name evidence="1" type="ORF">CS062_13210</name>
</gene>
<organism evidence="1 2">
    <name type="scientific">Roseateles chitinivorans</name>
    <dbReference type="NCBI Taxonomy" id="2917965"/>
    <lineage>
        <taxon>Bacteria</taxon>
        <taxon>Pseudomonadati</taxon>
        <taxon>Pseudomonadota</taxon>
        <taxon>Betaproteobacteria</taxon>
        <taxon>Burkholderiales</taxon>
        <taxon>Sphaerotilaceae</taxon>
        <taxon>Roseateles</taxon>
    </lineage>
</organism>
<sequence length="220" mass="24740">MWPTVGRMYTPKHFNLPDLSHARLMIQEHPLATLMLIDPTHGLSATPVPMIWGAPSDASSGEGWWLEGHLARANPHVAALMSGEVGEVLVQFNGPGAYISPTHYDTPLSVPTWNYLTLQVHGRVQVIDDEAGKDALLKRLIATQEPDYAAQWRGLPAEFQRKLLGAIVGFRIPVERWTMKAKLSQNRSADERARILAHQEHHGSLEEQMLARWVRELEPR</sequence>
<evidence type="ECO:0000313" key="1">
    <source>
        <dbReference type="EMBL" id="PIM52720.1"/>
    </source>
</evidence>
<comment type="caution">
    <text evidence="1">The sequence shown here is derived from an EMBL/GenBank/DDBJ whole genome shotgun (WGS) entry which is preliminary data.</text>
</comment>
<evidence type="ECO:0000313" key="2">
    <source>
        <dbReference type="Proteomes" id="UP000231501"/>
    </source>
</evidence>